<accession>A0A1X7TTD5</accession>
<proteinExistence type="predicted"/>
<reference evidence="1" key="1">
    <citation type="submission" date="2017-05" db="UniProtKB">
        <authorList>
            <consortium name="EnsemblMetazoa"/>
        </authorList>
    </citation>
    <scope>IDENTIFICATION</scope>
</reference>
<dbReference type="InParanoid" id="A0A1X7TTD5"/>
<sequence length="56" mass="6700">KQELSERFLALIKEQELPKQFEPDGKEEQELKFELQEKKATLDAYFSKQQKQEAVE</sequence>
<evidence type="ECO:0000313" key="1">
    <source>
        <dbReference type="EnsemblMetazoa" id="Aqu2.1.18419_001"/>
    </source>
</evidence>
<organism evidence="1">
    <name type="scientific">Amphimedon queenslandica</name>
    <name type="common">Sponge</name>
    <dbReference type="NCBI Taxonomy" id="400682"/>
    <lineage>
        <taxon>Eukaryota</taxon>
        <taxon>Metazoa</taxon>
        <taxon>Porifera</taxon>
        <taxon>Demospongiae</taxon>
        <taxon>Heteroscleromorpha</taxon>
        <taxon>Haplosclerida</taxon>
        <taxon>Niphatidae</taxon>
        <taxon>Amphimedon</taxon>
    </lineage>
</organism>
<name>A0A1X7TTD5_AMPQE</name>
<protein>
    <submittedName>
        <fullName evidence="1">Uncharacterized protein</fullName>
    </submittedName>
</protein>
<dbReference type="AlphaFoldDB" id="A0A1X7TTD5"/>
<dbReference type="EnsemblMetazoa" id="Aqu2.1.18419_001">
    <property type="protein sequence ID" value="Aqu2.1.18419_001"/>
    <property type="gene ID" value="Aqu2.1.18419"/>
</dbReference>